<keyword evidence="2" id="KW-0238">DNA-binding</keyword>
<organism evidence="6">
    <name type="scientific">Desulfobacca acetoxidans</name>
    <dbReference type="NCBI Taxonomy" id="60893"/>
    <lineage>
        <taxon>Bacteria</taxon>
        <taxon>Pseudomonadati</taxon>
        <taxon>Thermodesulfobacteriota</taxon>
        <taxon>Desulfobaccia</taxon>
        <taxon>Desulfobaccales</taxon>
        <taxon>Desulfobaccaceae</taxon>
        <taxon>Desulfobacca</taxon>
    </lineage>
</organism>
<protein>
    <submittedName>
        <fullName evidence="6">Response regulator transcription factor</fullName>
    </submittedName>
</protein>
<feature type="modified residue" description="4-aspartylphosphate" evidence="4">
    <location>
        <position position="55"/>
    </location>
</feature>
<dbReference type="Gene3D" id="3.40.50.2300">
    <property type="match status" value="1"/>
</dbReference>
<dbReference type="PANTHER" id="PTHR43214">
    <property type="entry name" value="TWO-COMPONENT RESPONSE REGULATOR"/>
    <property type="match status" value="1"/>
</dbReference>
<dbReference type="InterPro" id="IPR011006">
    <property type="entry name" value="CheY-like_superfamily"/>
</dbReference>
<evidence type="ECO:0000313" key="6">
    <source>
        <dbReference type="EMBL" id="HHS30516.1"/>
    </source>
</evidence>
<dbReference type="InterPro" id="IPR039420">
    <property type="entry name" value="WalR-like"/>
</dbReference>
<reference evidence="6" key="1">
    <citation type="journal article" date="2020" name="mSystems">
        <title>Genome- and Community-Level Interaction Insights into Carbon Utilization and Element Cycling Functions of Hydrothermarchaeota in Hydrothermal Sediment.</title>
        <authorList>
            <person name="Zhou Z."/>
            <person name="Liu Y."/>
            <person name="Xu W."/>
            <person name="Pan J."/>
            <person name="Luo Z.H."/>
            <person name="Li M."/>
        </authorList>
    </citation>
    <scope>NUCLEOTIDE SEQUENCE [LARGE SCALE GENOMIC DNA]</scope>
    <source>
        <strain evidence="6">SpSt-767</strain>
    </source>
</reference>
<dbReference type="SUPFAM" id="SSF52172">
    <property type="entry name" value="CheY-like"/>
    <property type="match status" value="1"/>
</dbReference>
<dbReference type="InterPro" id="IPR001789">
    <property type="entry name" value="Sig_transdc_resp-reg_receiver"/>
</dbReference>
<gene>
    <name evidence="6" type="ORF">ENV52_12540</name>
</gene>
<dbReference type="GO" id="GO:0000160">
    <property type="term" value="P:phosphorelay signal transduction system"/>
    <property type="evidence" value="ECO:0007669"/>
    <property type="project" value="InterPro"/>
</dbReference>
<evidence type="ECO:0000256" key="3">
    <source>
        <dbReference type="ARBA" id="ARBA00023163"/>
    </source>
</evidence>
<feature type="domain" description="Response regulatory" evidence="5">
    <location>
        <begin position="4"/>
        <end position="120"/>
    </location>
</feature>
<dbReference type="InterPro" id="IPR058245">
    <property type="entry name" value="NreC/VraR/RcsB-like_REC"/>
</dbReference>
<evidence type="ECO:0000256" key="4">
    <source>
        <dbReference type="PROSITE-ProRule" id="PRU00169"/>
    </source>
</evidence>
<keyword evidence="1" id="KW-0805">Transcription regulation</keyword>
<dbReference type="AlphaFoldDB" id="A0A7V6DQV4"/>
<dbReference type="Pfam" id="PF00072">
    <property type="entry name" value="Response_reg"/>
    <property type="match status" value="1"/>
</dbReference>
<comment type="caution">
    <text evidence="6">The sequence shown here is derived from an EMBL/GenBank/DDBJ whole genome shotgun (WGS) entry which is preliminary data.</text>
</comment>
<dbReference type="SMART" id="SM00448">
    <property type="entry name" value="REC"/>
    <property type="match status" value="1"/>
</dbReference>
<dbReference type="CDD" id="cd17535">
    <property type="entry name" value="REC_NarL-like"/>
    <property type="match status" value="1"/>
</dbReference>
<dbReference type="PANTHER" id="PTHR43214:SF41">
    <property type="entry name" value="NITRATE_NITRITE RESPONSE REGULATOR PROTEIN NARP"/>
    <property type="match status" value="1"/>
</dbReference>
<accession>A0A7V6DQV4</accession>
<dbReference type="GO" id="GO:0003677">
    <property type="term" value="F:DNA binding"/>
    <property type="evidence" value="ECO:0007669"/>
    <property type="project" value="UniProtKB-KW"/>
</dbReference>
<proteinExistence type="predicted"/>
<evidence type="ECO:0000256" key="2">
    <source>
        <dbReference type="ARBA" id="ARBA00023125"/>
    </source>
</evidence>
<dbReference type="PROSITE" id="PS50110">
    <property type="entry name" value="RESPONSE_REGULATORY"/>
    <property type="match status" value="1"/>
</dbReference>
<dbReference type="EMBL" id="DTGR01000197">
    <property type="protein sequence ID" value="HHS30516.1"/>
    <property type="molecule type" value="Genomic_DNA"/>
</dbReference>
<keyword evidence="3" id="KW-0804">Transcription</keyword>
<evidence type="ECO:0000256" key="1">
    <source>
        <dbReference type="ARBA" id="ARBA00023015"/>
    </source>
</evidence>
<evidence type="ECO:0000259" key="5">
    <source>
        <dbReference type="PROSITE" id="PS50110"/>
    </source>
</evidence>
<name>A0A7V6DQV4_9BACT</name>
<sequence length="131" mass="14676">MRASIILAEDHVLVRQGLRRIIQEDPSMQVIHEAGDGLELLSLLKGSTPDVVILDISMPRLDGLEAAQMIKEQYPDIKIMILTMHREKNYFQKAKEIGVNGYVLKDEADTALNAAIKAVLEDKTYYSPLLA</sequence>
<keyword evidence="4" id="KW-0597">Phosphoprotein</keyword>